<gene>
    <name evidence="2" type="ORF">Sradi_0649100</name>
</gene>
<proteinExistence type="predicted"/>
<dbReference type="EMBL" id="JACGWJ010000003">
    <property type="protein sequence ID" value="KAL0430231.1"/>
    <property type="molecule type" value="Genomic_DNA"/>
</dbReference>
<sequence>MVMASSSHPDPNPSGANLPSPEEHDALFDEYVQATSLYLSSSTQPKISGSRKIHPI</sequence>
<feature type="compositionally biased region" description="Polar residues" evidence="1">
    <location>
        <begin position="1"/>
        <end position="17"/>
    </location>
</feature>
<reference evidence="2" key="2">
    <citation type="journal article" date="2024" name="Plant">
        <title>Genomic evolution and insights into agronomic trait innovations of Sesamum species.</title>
        <authorList>
            <person name="Miao H."/>
            <person name="Wang L."/>
            <person name="Qu L."/>
            <person name="Liu H."/>
            <person name="Sun Y."/>
            <person name="Le M."/>
            <person name="Wang Q."/>
            <person name="Wei S."/>
            <person name="Zheng Y."/>
            <person name="Lin W."/>
            <person name="Duan Y."/>
            <person name="Cao H."/>
            <person name="Xiong S."/>
            <person name="Wang X."/>
            <person name="Wei L."/>
            <person name="Li C."/>
            <person name="Ma Q."/>
            <person name="Ju M."/>
            <person name="Zhao R."/>
            <person name="Li G."/>
            <person name="Mu C."/>
            <person name="Tian Q."/>
            <person name="Mei H."/>
            <person name="Zhang T."/>
            <person name="Gao T."/>
            <person name="Zhang H."/>
        </authorList>
    </citation>
    <scope>NUCLEOTIDE SEQUENCE</scope>
    <source>
        <strain evidence="2">G02</strain>
    </source>
</reference>
<feature type="region of interest" description="Disordered" evidence="1">
    <location>
        <begin position="1"/>
        <end position="26"/>
    </location>
</feature>
<comment type="caution">
    <text evidence="2">The sequence shown here is derived from an EMBL/GenBank/DDBJ whole genome shotgun (WGS) entry which is preliminary data.</text>
</comment>
<protein>
    <submittedName>
        <fullName evidence="2">Uncharacterized protein</fullName>
    </submittedName>
</protein>
<organism evidence="2">
    <name type="scientific">Sesamum radiatum</name>
    <name type="common">Black benniseed</name>
    <dbReference type="NCBI Taxonomy" id="300843"/>
    <lineage>
        <taxon>Eukaryota</taxon>
        <taxon>Viridiplantae</taxon>
        <taxon>Streptophyta</taxon>
        <taxon>Embryophyta</taxon>
        <taxon>Tracheophyta</taxon>
        <taxon>Spermatophyta</taxon>
        <taxon>Magnoliopsida</taxon>
        <taxon>eudicotyledons</taxon>
        <taxon>Gunneridae</taxon>
        <taxon>Pentapetalae</taxon>
        <taxon>asterids</taxon>
        <taxon>lamiids</taxon>
        <taxon>Lamiales</taxon>
        <taxon>Pedaliaceae</taxon>
        <taxon>Sesamum</taxon>
    </lineage>
</organism>
<evidence type="ECO:0000313" key="2">
    <source>
        <dbReference type="EMBL" id="KAL0430231.1"/>
    </source>
</evidence>
<reference evidence="2" key="1">
    <citation type="submission" date="2020-06" db="EMBL/GenBank/DDBJ databases">
        <authorList>
            <person name="Li T."/>
            <person name="Hu X."/>
            <person name="Zhang T."/>
            <person name="Song X."/>
            <person name="Zhang H."/>
            <person name="Dai N."/>
            <person name="Sheng W."/>
            <person name="Hou X."/>
            <person name="Wei L."/>
        </authorList>
    </citation>
    <scope>NUCLEOTIDE SEQUENCE</scope>
    <source>
        <strain evidence="2">G02</strain>
        <tissue evidence="2">Leaf</tissue>
    </source>
</reference>
<accession>A0AAW2VP58</accession>
<evidence type="ECO:0000256" key="1">
    <source>
        <dbReference type="SAM" id="MobiDB-lite"/>
    </source>
</evidence>
<dbReference type="AlphaFoldDB" id="A0AAW2VP58"/>
<name>A0AAW2VP58_SESRA</name>